<dbReference type="Proteomes" id="UP000005317">
    <property type="component" value="Unassembled WGS sequence"/>
</dbReference>
<dbReference type="GO" id="GO:0005737">
    <property type="term" value="C:cytoplasm"/>
    <property type="evidence" value="ECO:0007669"/>
    <property type="project" value="UniProtKB-SubCell"/>
</dbReference>
<dbReference type="GO" id="GO:0008999">
    <property type="term" value="F:protein-N-terminal-alanine acetyltransferase activity"/>
    <property type="evidence" value="ECO:0007669"/>
    <property type="project" value="UniProtKB-UniRule"/>
</dbReference>
<dbReference type="InterPro" id="IPR043690">
    <property type="entry name" value="RimI"/>
</dbReference>
<organism evidence="7 8">
    <name type="scientific">Thiothrix nivea (strain ATCC 35100 / DSM 5205 / JP2)</name>
    <dbReference type="NCBI Taxonomy" id="870187"/>
    <lineage>
        <taxon>Bacteria</taxon>
        <taxon>Pseudomonadati</taxon>
        <taxon>Pseudomonadota</taxon>
        <taxon>Gammaproteobacteria</taxon>
        <taxon>Thiotrichales</taxon>
        <taxon>Thiotrichaceae</taxon>
        <taxon>Thiothrix</taxon>
    </lineage>
</organism>
<dbReference type="CDD" id="cd04301">
    <property type="entry name" value="NAT_SF"/>
    <property type="match status" value="1"/>
</dbReference>
<dbReference type="InterPro" id="IPR000182">
    <property type="entry name" value="GNAT_dom"/>
</dbReference>
<comment type="similarity">
    <text evidence="1 5">Belongs to the acetyltransferase family. RimI subfamily.</text>
</comment>
<comment type="catalytic activity">
    <reaction evidence="5">
        <text>N-terminal L-alanyl-[ribosomal protein bS18] + acetyl-CoA = N-terminal N(alpha)-acetyl-L-alanyl-[ribosomal protein bS18] + CoA + H(+)</text>
        <dbReference type="Rhea" id="RHEA:43756"/>
        <dbReference type="Rhea" id="RHEA-COMP:10676"/>
        <dbReference type="Rhea" id="RHEA-COMP:10677"/>
        <dbReference type="ChEBI" id="CHEBI:15378"/>
        <dbReference type="ChEBI" id="CHEBI:57287"/>
        <dbReference type="ChEBI" id="CHEBI:57288"/>
        <dbReference type="ChEBI" id="CHEBI:64718"/>
        <dbReference type="ChEBI" id="CHEBI:83683"/>
        <dbReference type="EC" id="2.3.1.266"/>
    </reaction>
</comment>
<dbReference type="AlphaFoldDB" id="A0A656HN77"/>
<keyword evidence="3 5" id="KW-0808">Transferase</keyword>
<dbReference type="EMBL" id="JH651384">
    <property type="protein sequence ID" value="EIJ36495.1"/>
    <property type="molecule type" value="Genomic_DNA"/>
</dbReference>
<accession>A0A656HN77</accession>
<dbReference type="PROSITE" id="PS51186">
    <property type="entry name" value="GNAT"/>
    <property type="match status" value="1"/>
</dbReference>
<dbReference type="InterPro" id="IPR006464">
    <property type="entry name" value="AcTrfase_RimI/Ard1"/>
</dbReference>
<comment type="function">
    <text evidence="5">Acetylates the N-terminal alanine of ribosomal protein bS18.</text>
</comment>
<evidence type="ECO:0000256" key="2">
    <source>
        <dbReference type="ARBA" id="ARBA00022490"/>
    </source>
</evidence>
<protein>
    <recommendedName>
        <fullName evidence="5">[Ribosomal protein bS18]-alanine N-acetyltransferase</fullName>
        <ecNumber evidence="5">2.3.1.266</ecNumber>
    </recommendedName>
</protein>
<dbReference type="Gene3D" id="3.40.630.30">
    <property type="match status" value="1"/>
</dbReference>
<feature type="active site" description="Proton acceptor" evidence="5">
    <location>
        <position position="122"/>
    </location>
</feature>
<evidence type="ECO:0000256" key="5">
    <source>
        <dbReference type="HAMAP-Rule" id="MF_02210"/>
    </source>
</evidence>
<dbReference type="EC" id="2.3.1.266" evidence="5"/>
<evidence type="ECO:0000259" key="6">
    <source>
        <dbReference type="PROSITE" id="PS51186"/>
    </source>
</evidence>
<evidence type="ECO:0000256" key="1">
    <source>
        <dbReference type="ARBA" id="ARBA00005395"/>
    </source>
</evidence>
<evidence type="ECO:0000313" key="7">
    <source>
        <dbReference type="EMBL" id="EIJ36495.1"/>
    </source>
</evidence>
<reference evidence="8" key="1">
    <citation type="journal article" date="2011" name="Stand. Genomic Sci.">
        <title>Genome sequence of the filamentous, gliding Thiothrix nivea neotype strain (JP2(T)).</title>
        <authorList>
            <person name="Lapidus A."/>
            <person name="Nolan M."/>
            <person name="Lucas S."/>
            <person name="Glavina Del Rio T."/>
            <person name="Tice H."/>
            <person name="Cheng J.F."/>
            <person name="Tapia R."/>
            <person name="Han C."/>
            <person name="Goodwin L."/>
            <person name="Pitluck S."/>
            <person name="Liolios K."/>
            <person name="Pagani I."/>
            <person name="Ivanova N."/>
            <person name="Huntemann M."/>
            <person name="Mavromatis K."/>
            <person name="Mikhailova N."/>
            <person name="Pati A."/>
            <person name="Chen A."/>
            <person name="Palaniappan K."/>
            <person name="Land M."/>
            <person name="Brambilla E.M."/>
            <person name="Rohde M."/>
            <person name="Abt B."/>
            <person name="Verbarg S."/>
            <person name="Goker M."/>
            <person name="Bristow J."/>
            <person name="Eisen J.A."/>
            <person name="Markowitz V."/>
            <person name="Hugenholtz P."/>
            <person name="Kyrpides N.C."/>
            <person name="Klenk H.P."/>
            <person name="Woyke T."/>
        </authorList>
    </citation>
    <scope>NUCLEOTIDE SEQUENCE [LARGE SCALE GENOMIC DNA]</scope>
    <source>
        <strain evidence="8">ATCC 35100 / DSM 5205 / JP2</strain>
    </source>
</reference>
<gene>
    <name evidence="5" type="primary">rimI</name>
    <name evidence="7" type="ORF">Thini_3996</name>
</gene>
<dbReference type="PANTHER" id="PTHR43420:SF51">
    <property type="entry name" value="PEPTIDYL-LYSINE N-ACETYLTRANSFERASE YIAC"/>
    <property type="match status" value="1"/>
</dbReference>
<feature type="active site" description="Proton donor" evidence="5">
    <location>
        <position position="134"/>
    </location>
</feature>
<keyword evidence="7" id="KW-0689">Ribosomal protein</keyword>
<feature type="binding site" evidence="5">
    <location>
        <position position="127"/>
    </location>
    <ligand>
        <name>acetyl-CoA</name>
        <dbReference type="ChEBI" id="CHEBI:57288"/>
    </ligand>
</feature>
<keyword evidence="4 5" id="KW-0012">Acyltransferase</keyword>
<comment type="subcellular location">
    <subcellularLocation>
        <location evidence="5">Cytoplasm</location>
    </subcellularLocation>
</comment>
<dbReference type="HAMAP" id="MF_02210">
    <property type="entry name" value="RimI"/>
    <property type="match status" value="1"/>
</dbReference>
<keyword evidence="7" id="KW-0687">Ribonucleoprotein</keyword>
<dbReference type="SUPFAM" id="SSF55729">
    <property type="entry name" value="Acyl-CoA N-acyltransferases (Nat)"/>
    <property type="match status" value="1"/>
</dbReference>
<comment type="caution">
    <text evidence="5">Lacks conserved residue(s) required for the propagation of feature annotation.</text>
</comment>
<sequence length="169" mass="19101">MPVKYLPVVPDYMPSIENDFLPLRPMVPQDVDAVMAVETCAFPYPWTAGIFHDCLKHGYSCWIYEQEEEVAGYAVVMFAVDEMHLLNICIRPQDHGKGLGSRLLKTLERIARGIKAETCFLEVRQSNFSAIRLYLNAGFNEVGLRKAYYPAAIGREDAIVMAKTLLNVL</sequence>
<proteinExistence type="inferred from homology"/>
<dbReference type="NCBIfam" id="TIGR01575">
    <property type="entry name" value="rimI"/>
    <property type="match status" value="1"/>
</dbReference>
<evidence type="ECO:0000313" key="8">
    <source>
        <dbReference type="Proteomes" id="UP000005317"/>
    </source>
</evidence>
<name>A0A656HN77_THINJ</name>
<feature type="domain" description="N-acetyltransferase" evidence="6">
    <location>
        <begin position="21"/>
        <end position="166"/>
    </location>
</feature>
<keyword evidence="2 5" id="KW-0963">Cytoplasm</keyword>
<dbReference type="InterPro" id="IPR016181">
    <property type="entry name" value="Acyl_CoA_acyltransferase"/>
</dbReference>
<dbReference type="GO" id="GO:0005840">
    <property type="term" value="C:ribosome"/>
    <property type="evidence" value="ECO:0007669"/>
    <property type="project" value="UniProtKB-KW"/>
</dbReference>
<keyword evidence="8" id="KW-1185">Reference proteome</keyword>
<evidence type="ECO:0000256" key="4">
    <source>
        <dbReference type="ARBA" id="ARBA00023315"/>
    </source>
</evidence>
<evidence type="ECO:0000256" key="3">
    <source>
        <dbReference type="ARBA" id="ARBA00022679"/>
    </source>
</evidence>
<dbReference type="Pfam" id="PF00583">
    <property type="entry name" value="Acetyltransf_1"/>
    <property type="match status" value="1"/>
</dbReference>
<dbReference type="PANTHER" id="PTHR43420">
    <property type="entry name" value="ACETYLTRANSFERASE"/>
    <property type="match status" value="1"/>
</dbReference>
<dbReference type="InterPro" id="IPR050680">
    <property type="entry name" value="YpeA/RimI_acetyltransf"/>
</dbReference>